<dbReference type="EMBL" id="UYYB01098776">
    <property type="protein sequence ID" value="VDM77257.1"/>
    <property type="molecule type" value="Genomic_DNA"/>
</dbReference>
<accession>A0A3P7JM58</accession>
<evidence type="ECO:0000313" key="2">
    <source>
        <dbReference type="Proteomes" id="UP000270094"/>
    </source>
</evidence>
<protein>
    <submittedName>
        <fullName evidence="1">Uncharacterized protein</fullName>
    </submittedName>
</protein>
<evidence type="ECO:0000313" key="1">
    <source>
        <dbReference type="EMBL" id="VDM77257.1"/>
    </source>
</evidence>
<gene>
    <name evidence="1" type="ORF">SVUK_LOCUS12255</name>
</gene>
<reference evidence="1 2" key="1">
    <citation type="submission" date="2018-11" db="EMBL/GenBank/DDBJ databases">
        <authorList>
            <consortium name="Pathogen Informatics"/>
        </authorList>
    </citation>
    <scope>NUCLEOTIDE SEQUENCE [LARGE SCALE GENOMIC DNA]</scope>
</reference>
<proteinExistence type="predicted"/>
<sequence>MFIYTYGKLSTGLAYVHGMAIYTFQLVDYSALGAISYFSINTNYTVLRDASPTIQPIAHELFFDVVRWDIH</sequence>
<dbReference type="AlphaFoldDB" id="A0A3P7JM58"/>
<organism evidence="1 2">
    <name type="scientific">Strongylus vulgaris</name>
    <name type="common">Blood worm</name>
    <dbReference type="NCBI Taxonomy" id="40348"/>
    <lineage>
        <taxon>Eukaryota</taxon>
        <taxon>Metazoa</taxon>
        <taxon>Ecdysozoa</taxon>
        <taxon>Nematoda</taxon>
        <taxon>Chromadorea</taxon>
        <taxon>Rhabditida</taxon>
        <taxon>Rhabditina</taxon>
        <taxon>Rhabditomorpha</taxon>
        <taxon>Strongyloidea</taxon>
        <taxon>Strongylidae</taxon>
        <taxon>Strongylus</taxon>
    </lineage>
</organism>
<name>A0A3P7JM58_STRVU</name>
<dbReference type="Proteomes" id="UP000270094">
    <property type="component" value="Unassembled WGS sequence"/>
</dbReference>
<keyword evidence="2" id="KW-1185">Reference proteome</keyword>